<dbReference type="EMBL" id="CCXQ01000055">
    <property type="protein sequence ID" value="CEG20674.1"/>
    <property type="molecule type" value="Genomic_DNA"/>
</dbReference>
<dbReference type="NCBIfam" id="NF010514">
    <property type="entry name" value="PRK13922.12-4"/>
    <property type="match status" value="1"/>
</dbReference>
<dbReference type="PANTHER" id="PTHR34138:SF1">
    <property type="entry name" value="CELL SHAPE-DETERMINING PROTEIN MREC"/>
    <property type="match status" value="1"/>
</dbReference>
<feature type="domain" description="Rod shape-determining protein MreC beta-barrel core" evidence="1">
    <location>
        <begin position="135"/>
        <end position="251"/>
    </location>
</feature>
<dbReference type="Gene3D" id="2.40.10.340">
    <property type="entry name" value="Rod shape-determining protein MreC, domain 1"/>
    <property type="match status" value="1"/>
</dbReference>
<accession>A0A098EEG4</accession>
<dbReference type="Pfam" id="PF04085">
    <property type="entry name" value="MreC"/>
    <property type="match status" value="1"/>
</dbReference>
<sequence length="273" mass="29898">MVRYVRIKPTSGVSYYLKRGFFKIMQHRVCVLVIAGALLYCFGRWFSGDESSFFWRMRTHIVDRCIAVTEVVKKSAVPASLCAQSCTAIQDAIGVASCFVRTEMLAEENENLRRLLNFVSDYRGLSYITTRVIHSYDGISRKVFLPLGTRDGIKNQQAVVNSKGLVGKIVDVSERSSRVLLVTDKGFDAQVFIVENGVSALLSGSGTGAVFTNVSSSDKEIKIGSIVITVAGIEGFPYGIYVGDVLKSNRVAAAVNVEELDIVSVISLRDDNA</sequence>
<dbReference type="Proteomes" id="UP000055047">
    <property type="component" value="Unassembled WGS sequence"/>
</dbReference>
<dbReference type="InterPro" id="IPR055342">
    <property type="entry name" value="MreC_beta-barrel_core"/>
</dbReference>
<gene>
    <name evidence="2" type="primary">mreC</name>
    <name evidence="2" type="ORF">ANAPHAGO_00958</name>
</gene>
<dbReference type="AlphaFoldDB" id="A0A098EEG4"/>
<evidence type="ECO:0000259" key="1">
    <source>
        <dbReference type="Pfam" id="PF04085"/>
    </source>
</evidence>
<dbReference type="InterPro" id="IPR042177">
    <property type="entry name" value="Cell/Rod_1"/>
</dbReference>
<proteinExistence type="predicted"/>
<dbReference type="RefSeq" id="WP_060757706.1">
    <property type="nucleotide sequence ID" value="NZ_CCXQ01000055.1"/>
</dbReference>
<evidence type="ECO:0000313" key="3">
    <source>
        <dbReference type="Proteomes" id="UP000055047"/>
    </source>
</evidence>
<evidence type="ECO:0000313" key="2">
    <source>
        <dbReference type="EMBL" id="CEG20674.1"/>
    </source>
</evidence>
<dbReference type="GO" id="GO:0008360">
    <property type="term" value="P:regulation of cell shape"/>
    <property type="evidence" value="ECO:0007669"/>
    <property type="project" value="InterPro"/>
</dbReference>
<dbReference type="PANTHER" id="PTHR34138">
    <property type="entry name" value="CELL SHAPE-DETERMINING PROTEIN MREC"/>
    <property type="match status" value="1"/>
</dbReference>
<organism evidence="2 3">
    <name type="scientific">Anaplasma phagocytophilum</name>
    <name type="common">Ehrlichia phagocytophila</name>
    <dbReference type="NCBI Taxonomy" id="948"/>
    <lineage>
        <taxon>Bacteria</taxon>
        <taxon>Pseudomonadati</taxon>
        <taxon>Pseudomonadota</taxon>
        <taxon>Alphaproteobacteria</taxon>
        <taxon>Rickettsiales</taxon>
        <taxon>Anaplasmataceae</taxon>
        <taxon>Anaplasma</taxon>
        <taxon>phagocytophilum group</taxon>
    </lineage>
</organism>
<reference evidence="2 3" key="1">
    <citation type="submission" date="2014-09" db="EMBL/GenBank/DDBJ databases">
        <authorList>
            <person name="Loux Valentin"/>
            <person name="Dugat Thibaut"/>
        </authorList>
    </citation>
    <scope>NUCLEOTIDE SEQUENCE [LARGE SCALE GENOMIC DNA]</scope>
    <source>
        <strain evidence="2 3">BOV-10_179</strain>
    </source>
</reference>
<name>A0A098EEG4_ANAPH</name>
<dbReference type="InterPro" id="IPR007221">
    <property type="entry name" value="MreC"/>
</dbReference>
<protein>
    <submittedName>
        <fullName evidence="2">Rod shape determining protein</fullName>
    </submittedName>
</protein>
<dbReference type="GO" id="GO:0005886">
    <property type="term" value="C:plasma membrane"/>
    <property type="evidence" value="ECO:0007669"/>
    <property type="project" value="TreeGrafter"/>
</dbReference>